<keyword evidence="2" id="KW-1185">Reference proteome</keyword>
<accession>A0ABN4HNJ0</accession>
<name>A0ABN4HNJ0_9COXI</name>
<protein>
    <submittedName>
        <fullName evidence="1">Cytosolic protein</fullName>
    </submittedName>
</protein>
<evidence type="ECO:0000313" key="2">
    <source>
        <dbReference type="Proteomes" id="UP000063965"/>
    </source>
</evidence>
<reference evidence="1 2" key="1">
    <citation type="journal article" date="2015" name="Genome Biol. Evol.">
        <title>Distinctive Genome Reduction Rates Revealed by Genomic Analyses of Two Coxiella-Like Endosymbionts in Ticks.</title>
        <authorList>
            <person name="Gottlieb Y."/>
            <person name="Lalzar I."/>
            <person name="Klasson L."/>
        </authorList>
    </citation>
    <scope>NUCLEOTIDE SEQUENCE [LARGE SCALE GENOMIC DNA]</scope>
    <source>
        <strain evidence="1 2">CRt</strain>
    </source>
</reference>
<gene>
    <name evidence="1" type="ORF">CleRT_00660</name>
</gene>
<sequence>MTTMQRVLDPQQVKLYSNLCTLEKKEKQTYEALAALVTYLDNKRQGWELSDFNKFKKEVLKSAGELALCEKAKGAWHEPKFNVKHYERAILYASNSTYRDMAIQAANKDLNEEAMGELITALSRDCRRISRELKEITAEWRKSRALFSNYNPLWQSMVEPIFEESTERLHS</sequence>
<dbReference type="Proteomes" id="UP000063965">
    <property type="component" value="Chromosome"/>
</dbReference>
<dbReference type="EMBL" id="CP011126">
    <property type="protein sequence ID" value="AKQ33165.1"/>
    <property type="molecule type" value="Genomic_DNA"/>
</dbReference>
<dbReference type="RefSeq" id="WP_048874770.1">
    <property type="nucleotide sequence ID" value="NZ_CP011126.1"/>
</dbReference>
<organism evidence="1 2">
    <name type="scientific">Candidatus Coxiella mudrowiae</name>
    <dbReference type="NCBI Taxonomy" id="2054173"/>
    <lineage>
        <taxon>Bacteria</taxon>
        <taxon>Pseudomonadati</taxon>
        <taxon>Pseudomonadota</taxon>
        <taxon>Gammaproteobacteria</taxon>
        <taxon>Legionellales</taxon>
        <taxon>Coxiellaceae</taxon>
        <taxon>Coxiella</taxon>
    </lineage>
</organism>
<proteinExistence type="predicted"/>
<evidence type="ECO:0000313" key="1">
    <source>
        <dbReference type="EMBL" id="AKQ33165.1"/>
    </source>
</evidence>